<protein>
    <submittedName>
        <fullName evidence="2">Uncharacterized protein</fullName>
    </submittedName>
</protein>
<reference evidence="2" key="1">
    <citation type="submission" date="2020-11" db="EMBL/GenBank/DDBJ databases">
        <authorList>
            <person name="Tran Van P."/>
        </authorList>
    </citation>
    <scope>NUCLEOTIDE SEQUENCE</scope>
</reference>
<dbReference type="EMBL" id="OB663200">
    <property type="protein sequence ID" value="CAD7231114.1"/>
    <property type="molecule type" value="Genomic_DNA"/>
</dbReference>
<gene>
    <name evidence="2" type="ORF">CTOB1V02_LOCUS8968</name>
</gene>
<evidence type="ECO:0000313" key="2">
    <source>
        <dbReference type="EMBL" id="CAD7231114.1"/>
    </source>
</evidence>
<accession>A0A7R8WG82</accession>
<organism evidence="2">
    <name type="scientific">Cyprideis torosa</name>
    <dbReference type="NCBI Taxonomy" id="163714"/>
    <lineage>
        <taxon>Eukaryota</taxon>
        <taxon>Metazoa</taxon>
        <taxon>Ecdysozoa</taxon>
        <taxon>Arthropoda</taxon>
        <taxon>Crustacea</taxon>
        <taxon>Oligostraca</taxon>
        <taxon>Ostracoda</taxon>
        <taxon>Podocopa</taxon>
        <taxon>Podocopida</taxon>
        <taxon>Cytherocopina</taxon>
        <taxon>Cytheroidea</taxon>
        <taxon>Cytherideidae</taxon>
        <taxon>Cyprideis</taxon>
    </lineage>
</organism>
<feature type="region of interest" description="Disordered" evidence="1">
    <location>
        <begin position="42"/>
        <end position="124"/>
    </location>
</feature>
<dbReference type="AlphaFoldDB" id="A0A7R8WG82"/>
<feature type="compositionally biased region" description="Basic residues" evidence="1">
    <location>
        <begin position="71"/>
        <end position="81"/>
    </location>
</feature>
<feature type="compositionally biased region" description="Basic and acidic residues" evidence="1">
    <location>
        <begin position="57"/>
        <end position="69"/>
    </location>
</feature>
<name>A0A7R8WG82_9CRUS</name>
<dbReference type="OrthoDB" id="7700589at2759"/>
<sequence>MNQGWIWEGCASFTPHLVRMIEARSKEACSVKLSKLKGNIQVTESVPASEPEETDEAASHDEESIEVPKHTSPRRTQRRAAQKVVNYADLDPPEEESTATRATSSPADDNWTPPPRPPPGTPTIVATVAPTVVPTAAPTVFATAALTVAPTVTSSVTPTVMPPPSRVAGRPSQPSLLTSMRLNYHPVQSYRVSQRWANMPPPIPCERDKIINLVTGLSRSSKVDANKEIKLENYWKTIRKRIVDFIDFRGEHKDVMSDLLDAEVYTKLRQFLRTGATYLAAVEFDCLLNQTAENNEGLHLIPEFNDQMPTTGEAPQTEFEKIVRAMIKNTLDAYEEKRKVFYPVEEEWKKYVQFCAVLRRFMGRLGIPDSMNEPCHQANVLNRRAASWFDQITMMVTEGEFNSKDAAIAFVDRNLNRFDVSKMQEFSSMFPGTELPPSDTKESLVCDILRDAQTEYFLLHRFVKHVVPSRGFRDVDPDGRITQLLNNHISTVWNLRDLPRQAHFWACVGPAIKNFIEMFDYAPDLISIENLADLFQFEFECWAERLEEISNNYFSVDDQPPIYSPSIDSPRTGDTRPYFGGYDAACDLSRAPVPAEASAMLFIIKNIASRTSLHDDMFKEAIEGFFRATKETLPAHFATLNVHLLHHLPQYLEKHGSINNASAFPFESALGLLSRCISSFKNPLAQIERRVMEGKTVFGGPYLAPKSPVTTNYRGHACYQSTDGRYIQAVAHHPDFVWAIEYTHYDDVYTHPFPSNLIGVVRAIDGTEMFKMPYRSLSRVCWAMPAKEGVLIVPINHLV</sequence>
<feature type="compositionally biased region" description="Pro residues" evidence="1">
    <location>
        <begin position="112"/>
        <end position="121"/>
    </location>
</feature>
<evidence type="ECO:0000256" key="1">
    <source>
        <dbReference type="SAM" id="MobiDB-lite"/>
    </source>
</evidence>
<proteinExistence type="predicted"/>